<accession>A0A811SIB7</accession>
<dbReference type="PANTHER" id="PTHR24056:SF432">
    <property type="entry name" value="OS10G0154500 PROTEIN"/>
    <property type="match status" value="1"/>
</dbReference>
<evidence type="ECO:0000313" key="9">
    <source>
        <dbReference type="Proteomes" id="UP000604825"/>
    </source>
</evidence>
<dbReference type="InterPro" id="IPR011009">
    <property type="entry name" value="Kinase-like_dom_sf"/>
</dbReference>
<dbReference type="SMART" id="SM00220">
    <property type="entry name" value="S_TKc"/>
    <property type="match status" value="1"/>
</dbReference>
<dbReference type="Pfam" id="PF00069">
    <property type="entry name" value="Pkinase"/>
    <property type="match status" value="1"/>
</dbReference>
<dbReference type="Gene3D" id="1.10.510.10">
    <property type="entry name" value="Transferase(Phosphotransferase) domain 1"/>
    <property type="match status" value="1"/>
</dbReference>
<dbReference type="InterPro" id="IPR000719">
    <property type="entry name" value="Prot_kinase_dom"/>
</dbReference>
<protein>
    <recommendedName>
        <fullName evidence="1">[RNA-polymerase]-subunit kinase</fullName>
        <ecNumber evidence="1">2.7.11.23</ecNumber>
    </recommendedName>
</protein>
<dbReference type="Proteomes" id="UP000604825">
    <property type="component" value="Unassembled WGS sequence"/>
</dbReference>
<proteinExistence type="predicted"/>
<keyword evidence="4" id="KW-0067">ATP-binding</keyword>
<feature type="domain" description="Protein kinase" evidence="7">
    <location>
        <begin position="1"/>
        <end position="231"/>
    </location>
</feature>
<dbReference type="GO" id="GO:0005634">
    <property type="term" value="C:nucleus"/>
    <property type="evidence" value="ECO:0007669"/>
    <property type="project" value="TreeGrafter"/>
</dbReference>
<dbReference type="EC" id="2.7.11.23" evidence="1"/>
<feature type="compositionally biased region" description="Basic and acidic residues" evidence="6">
    <location>
        <begin position="12"/>
        <end position="25"/>
    </location>
</feature>
<dbReference type="EMBL" id="CAJGYO010000547">
    <property type="protein sequence ID" value="CAD6342581.1"/>
    <property type="molecule type" value="Genomic_DNA"/>
</dbReference>
<evidence type="ECO:0000256" key="3">
    <source>
        <dbReference type="ARBA" id="ARBA00022741"/>
    </source>
</evidence>
<dbReference type="GO" id="GO:0007346">
    <property type="term" value="P:regulation of mitotic cell cycle"/>
    <property type="evidence" value="ECO:0007669"/>
    <property type="project" value="TreeGrafter"/>
</dbReference>
<feature type="region of interest" description="Disordered" evidence="6">
    <location>
        <begin position="1"/>
        <end position="34"/>
    </location>
</feature>
<gene>
    <name evidence="8" type="ORF">NCGR_LOCUS66679</name>
</gene>
<dbReference type="GO" id="GO:0005524">
    <property type="term" value="F:ATP binding"/>
    <property type="evidence" value="ECO:0007669"/>
    <property type="project" value="UniProtKB-KW"/>
</dbReference>
<name>A0A811SIB7_9POAL</name>
<reference evidence="8" key="1">
    <citation type="submission" date="2020-10" db="EMBL/GenBank/DDBJ databases">
        <authorList>
            <person name="Han B."/>
            <person name="Lu T."/>
            <person name="Zhao Q."/>
            <person name="Huang X."/>
            <person name="Zhao Y."/>
        </authorList>
    </citation>
    <scope>NUCLEOTIDE SEQUENCE</scope>
</reference>
<keyword evidence="3" id="KW-0547">Nucleotide-binding</keyword>
<dbReference type="AlphaFoldDB" id="A0A811SIB7"/>
<sequence length="243" mass="26774">MSAAVPTARKRPAPDQEARAADANKRPRHSGPRSIDEFELFEVLGEGAEGVVRRGRDRRTGKKVALKWIGHPDRRALAMEAGCLHVCRGHPSIIGIQDVAADPSTGDVHLVLELKPAGKAHETSPVGTLQYNAPELLDGNWYYGPAVDMWGLGCVMAELLSGETLFHAETHEEMFDEMSELRDRMTSAAGKLDPECLADLSEIGRYVLTGLLAFCPEKRLTAAEALEHPWFKNFKSPWTHDIV</sequence>
<comment type="catalytic activity">
    <reaction evidence="5">
        <text>[DNA-directed RNA polymerase] + ATP = phospho-[DNA-directed RNA polymerase] + ADP + H(+)</text>
        <dbReference type="Rhea" id="RHEA:10216"/>
        <dbReference type="Rhea" id="RHEA-COMP:11321"/>
        <dbReference type="Rhea" id="RHEA-COMP:11322"/>
        <dbReference type="ChEBI" id="CHEBI:15378"/>
        <dbReference type="ChEBI" id="CHEBI:30616"/>
        <dbReference type="ChEBI" id="CHEBI:43176"/>
        <dbReference type="ChEBI" id="CHEBI:68546"/>
        <dbReference type="ChEBI" id="CHEBI:456216"/>
        <dbReference type="EC" id="2.7.11.23"/>
    </reaction>
</comment>
<evidence type="ECO:0000256" key="5">
    <source>
        <dbReference type="ARBA" id="ARBA00049280"/>
    </source>
</evidence>
<evidence type="ECO:0000259" key="7">
    <source>
        <dbReference type="PROSITE" id="PS50011"/>
    </source>
</evidence>
<dbReference type="PANTHER" id="PTHR24056">
    <property type="entry name" value="CELL DIVISION PROTEIN KINASE"/>
    <property type="match status" value="1"/>
</dbReference>
<dbReference type="Gene3D" id="3.30.200.20">
    <property type="entry name" value="Phosphorylase Kinase, domain 1"/>
    <property type="match status" value="1"/>
</dbReference>
<keyword evidence="2" id="KW-0597">Phosphoprotein</keyword>
<organism evidence="8 9">
    <name type="scientific">Miscanthus lutarioriparius</name>
    <dbReference type="NCBI Taxonomy" id="422564"/>
    <lineage>
        <taxon>Eukaryota</taxon>
        <taxon>Viridiplantae</taxon>
        <taxon>Streptophyta</taxon>
        <taxon>Embryophyta</taxon>
        <taxon>Tracheophyta</taxon>
        <taxon>Spermatophyta</taxon>
        <taxon>Magnoliopsida</taxon>
        <taxon>Liliopsida</taxon>
        <taxon>Poales</taxon>
        <taxon>Poaceae</taxon>
        <taxon>PACMAD clade</taxon>
        <taxon>Panicoideae</taxon>
        <taxon>Andropogonodae</taxon>
        <taxon>Andropogoneae</taxon>
        <taxon>Saccharinae</taxon>
        <taxon>Miscanthus</taxon>
    </lineage>
</organism>
<evidence type="ECO:0000256" key="2">
    <source>
        <dbReference type="ARBA" id="ARBA00022553"/>
    </source>
</evidence>
<dbReference type="InterPro" id="IPR050108">
    <property type="entry name" value="CDK"/>
</dbReference>
<comment type="caution">
    <text evidence="8">The sequence shown here is derived from an EMBL/GenBank/DDBJ whole genome shotgun (WGS) entry which is preliminary data.</text>
</comment>
<dbReference type="OrthoDB" id="595812at2759"/>
<keyword evidence="9" id="KW-1185">Reference proteome</keyword>
<evidence type="ECO:0000256" key="6">
    <source>
        <dbReference type="SAM" id="MobiDB-lite"/>
    </source>
</evidence>
<dbReference type="SUPFAM" id="SSF56112">
    <property type="entry name" value="Protein kinase-like (PK-like)"/>
    <property type="match status" value="1"/>
</dbReference>
<dbReference type="PROSITE" id="PS50011">
    <property type="entry name" value="PROTEIN_KINASE_DOM"/>
    <property type="match status" value="1"/>
</dbReference>
<evidence type="ECO:0000313" key="8">
    <source>
        <dbReference type="EMBL" id="CAD6342581.1"/>
    </source>
</evidence>
<dbReference type="GO" id="GO:0008353">
    <property type="term" value="F:RNA polymerase II CTD heptapeptide repeat kinase activity"/>
    <property type="evidence" value="ECO:0007669"/>
    <property type="project" value="UniProtKB-EC"/>
</dbReference>
<evidence type="ECO:0000256" key="1">
    <source>
        <dbReference type="ARBA" id="ARBA00012409"/>
    </source>
</evidence>
<evidence type="ECO:0000256" key="4">
    <source>
        <dbReference type="ARBA" id="ARBA00022840"/>
    </source>
</evidence>